<feature type="compositionally biased region" description="Basic and acidic residues" evidence="8">
    <location>
        <begin position="575"/>
        <end position="596"/>
    </location>
</feature>
<organism evidence="10 11">
    <name type="scientific">Labeo rohita</name>
    <name type="common">Indian major carp</name>
    <name type="synonym">Cyprinus rohita</name>
    <dbReference type="NCBI Taxonomy" id="84645"/>
    <lineage>
        <taxon>Eukaryota</taxon>
        <taxon>Metazoa</taxon>
        <taxon>Chordata</taxon>
        <taxon>Craniata</taxon>
        <taxon>Vertebrata</taxon>
        <taxon>Euteleostomi</taxon>
        <taxon>Actinopterygii</taxon>
        <taxon>Neopterygii</taxon>
        <taxon>Teleostei</taxon>
        <taxon>Ostariophysi</taxon>
        <taxon>Cypriniformes</taxon>
        <taxon>Cyprinidae</taxon>
        <taxon>Labeoninae</taxon>
        <taxon>Labeonini</taxon>
        <taxon>Labeo</taxon>
    </lineage>
</organism>
<evidence type="ECO:0000256" key="3">
    <source>
        <dbReference type="ARBA" id="ARBA00004601"/>
    </source>
</evidence>
<dbReference type="Gene3D" id="1.10.1000.11">
    <property type="entry name" value="Arf Nucleotide-binding Site Opener,domain 2"/>
    <property type="match status" value="1"/>
</dbReference>
<dbReference type="Gene3D" id="1.25.10.10">
    <property type="entry name" value="Leucine-rich Repeat Variant"/>
    <property type="match status" value="1"/>
</dbReference>
<comment type="caution">
    <text evidence="10">The sequence shown here is derived from an EMBL/GenBank/DDBJ whole genome shotgun (WGS) entry which is preliminary data.</text>
</comment>
<keyword evidence="4" id="KW-0813">Transport</keyword>
<keyword evidence="7" id="KW-0472">Membrane</keyword>
<gene>
    <name evidence="10" type="ORF">H4Q32_015855</name>
</gene>
<dbReference type="Gene3D" id="1.10.220.20">
    <property type="match status" value="1"/>
</dbReference>
<dbReference type="InterPro" id="IPR016024">
    <property type="entry name" value="ARM-type_fold"/>
</dbReference>
<feature type="compositionally biased region" description="Low complexity" evidence="8">
    <location>
        <begin position="231"/>
        <end position="249"/>
    </location>
</feature>
<evidence type="ECO:0000313" key="10">
    <source>
        <dbReference type="EMBL" id="KAI2649824.1"/>
    </source>
</evidence>
<dbReference type="InterPro" id="IPR023394">
    <property type="entry name" value="Sec7_C_sf"/>
</dbReference>
<feature type="region of interest" description="Disordered" evidence="8">
    <location>
        <begin position="219"/>
        <end position="386"/>
    </location>
</feature>
<protein>
    <submittedName>
        <fullName evidence="10">Brefeldin A-inhibited guanine nucleotide-exchange protein 2</fullName>
    </submittedName>
</protein>
<feature type="domain" description="SEC7" evidence="9">
    <location>
        <begin position="618"/>
        <end position="866"/>
    </location>
</feature>
<proteinExistence type="predicted"/>
<evidence type="ECO:0000256" key="2">
    <source>
        <dbReference type="ARBA" id="ARBA00004496"/>
    </source>
</evidence>
<dbReference type="InterPro" id="IPR011989">
    <property type="entry name" value="ARM-like"/>
</dbReference>
<evidence type="ECO:0000256" key="1">
    <source>
        <dbReference type="ARBA" id="ARBA00004370"/>
    </source>
</evidence>
<feature type="region of interest" description="Disordered" evidence="8">
    <location>
        <begin position="572"/>
        <end position="617"/>
    </location>
</feature>
<dbReference type="Pfam" id="PF01369">
    <property type="entry name" value="Sec7"/>
    <property type="match status" value="1"/>
</dbReference>
<evidence type="ECO:0000256" key="8">
    <source>
        <dbReference type="SAM" id="MobiDB-lite"/>
    </source>
</evidence>
<dbReference type="Pfam" id="PF09324">
    <property type="entry name" value="Sec7-like_HDS"/>
    <property type="match status" value="1"/>
</dbReference>
<dbReference type="PANTHER" id="PTHR10663:SF124">
    <property type="entry name" value="BREFELDIN A-INHIBITED GUANINE NUCLEOTIDE-EXCHANGE PROTEIN 2"/>
    <property type="match status" value="1"/>
</dbReference>
<dbReference type="Pfam" id="PF20252">
    <property type="entry name" value="BIG2_C"/>
    <property type="match status" value="1"/>
</dbReference>
<dbReference type="PROSITE" id="PS50190">
    <property type="entry name" value="SEC7"/>
    <property type="match status" value="1"/>
</dbReference>
<evidence type="ECO:0000313" key="11">
    <source>
        <dbReference type="Proteomes" id="UP000830375"/>
    </source>
</evidence>
<keyword evidence="6" id="KW-0653">Protein transport</keyword>
<dbReference type="PANTHER" id="PTHR10663">
    <property type="entry name" value="GUANYL-NUCLEOTIDE EXCHANGE FACTOR"/>
    <property type="match status" value="1"/>
</dbReference>
<dbReference type="InterPro" id="IPR032629">
    <property type="entry name" value="DCB_dom"/>
</dbReference>
<accession>A0ABQ8LGL3</accession>
<keyword evidence="11" id="KW-1185">Reference proteome</keyword>
<evidence type="ECO:0000256" key="5">
    <source>
        <dbReference type="ARBA" id="ARBA00022490"/>
    </source>
</evidence>
<evidence type="ECO:0000256" key="7">
    <source>
        <dbReference type="ARBA" id="ARBA00023136"/>
    </source>
</evidence>
<dbReference type="CDD" id="cd00171">
    <property type="entry name" value="Sec7"/>
    <property type="match status" value="1"/>
</dbReference>
<feature type="region of interest" description="Disordered" evidence="8">
    <location>
        <begin position="1"/>
        <end position="20"/>
    </location>
</feature>
<dbReference type="SUPFAM" id="SSF48371">
    <property type="entry name" value="ARM repeat"/>
    <property type="match status" value="1"/>
</dbReference>
<dbReference type="EMBL" id="JACTAM010000023">
    <property type="protein sequence ID" value="KAI2649824.1"/>
    <property type="molecule type" value="Genomic_DNA"/>
</dbReference>
<dbReference type="InterPro" id="IPR015403">
    <property type="entry name" value="Mon2/Sec7/BIG1-like_HDS"/>
</dbReference>
<dbReference type="Pfam" id="PF16213">
    <property type="entry name" value="DCB"/>
    <property type="match status" value="1"/>
</dbReference>
<feature type="compositionally biased region" description="Basic and acidic residues" evidence="8">
    <location>
        <begin position="300"/>
        <end position="325"/>
    </location>
</feature>
<dbReference type="InterPro" id="IPR035999">
    <property type="entry name" value="Sec7_dom_sf"/>
</dbReference>
<dbReference type="Proteomes" id="UP000830375">
    <property type="component" value="Unassembled WGS sequence"/>
</dbReference>
<comment type="subcellular location">
    <subcellularLocation>
        <location evidence="2">Cytoplasm</location>
    </subcellularLocation>
    <subcellularLocation>
        <location evidence="3">Golgi apparatus</location>
        <location evidence="3">trans-Golgi network</location>
    </subcellularLocation>
    <subcellularLocation>
        <location evidence="1">Membrane</location>
    </subcellularLocation>
</comment>
<dbReference type="SMART" id="SM00222">
    <property type="entry name" value="Sec7"/>
    <property type="match status" value="1"/>
</dbReference>
<sequence length="1757" mass="198419">MKEQEELETHRRHTQTESLSTKSMFLSRALEKILADKEVKRSQHSQLRKACQVALDEIKHELEKQKDGTVVPPRANYIEADKYVLPFELACQSKSPRIVSTSLDCLQKLIAYGHITGNAPDSGAPGKRLIDRLVETICNCFQGPQTDEGVQLQIIKALLTAVTSPHIEIHEGTILLTVRTCYNIYLASRNLINQTTAKATLTQMLNVIFTRMENQAALEAQEAEKERQRLQLRNPSPVSSNPSPVAQNPSPTPGRGSGSPWLGRPLSEQNGSPSPSLSPPGVPSTPSTPQDSSSINGQPEESKSEEEFATDKQSTKEHPDEEIPKSDQTTSSVAGGVEGEEAHPQPETEAGTEVQEETEPDSGLGDSSVEGGLDQHSDSETKVPPPVVRVDAQQMNGMDAESIQGSHTAARFSHILQKDAFLVFRSLCKLSMKPLADGPPDPKSHELRSKVVSLQLLLSVLQGAGPVFRTHEMFVNAIKQYLCVALSKNGVSSVPEHKWMVIQTLTRICADAQCVVDIYVNYDCDLNAANIFERLELSLRKKGLECLVSILKCMVEWSRDMYVNPNLQANLGQERPAEGDSADEKRHEHLSSRRDSVSSLDSTVSSGVQQSQPDHPEQYEVIKQQKEIIEHGIELFNKKPKRGLQYLQEQGMLGTSPEDIAQFLQQEERLDTTQVGEFLGENVKFNKEVMYCYVDRLDFCGKDFVSALRAFLEGFRLPGEAQKIDRLMEKFAARYLECNQGKDLPEEYLSSIYDEIAGKKIAMKESKEYSITPKSSKQNVANEKQRRLLYNMEMEQMAKTAKALMEAVSHAQAPFFSATHLEHVRPMFKLAWTPLLAAFSVGLQDCDDQDVASLCLEGIRCAIRIACIFNMQILRCISQLELAQLIGTGVKTRYISGVVRDQGGSIKGFPSGGEEFMPLGLGTLVGGPDKRQMAHIQESVGETSSQSVVVAVDRIFTGSTRLDGNAIVDFVRWLCAVSMDELASAHQPRMFSLQKIVEISYYNMNRIRLQWSRIWQVIGDHFNKVGCNPNEDVAIFAVDSLRQLSMKFLEKGELANFRFQKDFLRPFEHIMKKNRSPTIRDMVIRCVAQMVNSQAANIRSGWKNIFSVFHQAASDHDENIVDLAFQTTGHIVMNTFQQHFAAAIDSFQDAVKCLSEFVCNAAFPDTSMEAIRLIRHCAKYVSDRPQALREYTSDDMNVAPGDRVWVRGWFPILFELSCIINRCKLDVRTRGLTVMFEIMKSYGHTFEKHWWHDLFRIIFRIFDNMKLPEQQTEKTEWMTTTCNHALYAICDVFTQFYEPLSEVLLADIFAQLQWCVKQDNEQLARSGTNCLENLVILNGEKFSPEVWDVTCACMLDIFQTTSPHALLTWRPAGQEEEVGEGKHMDVEFDSQSQSSFERTLSERGHSQMSTARVSDHRLFAGLLIKCVVQLELIQTIDNIVFYPATSKREDAENMAAAQQAEEGETEPDQGMYRHLSSQHLFKLLDCLLESHRFAKDFNSNNEQRTALWRAGFKGKSKPNLLKQETSSLACSLRILFRMYSDTQLQDSWPDIQTRLLQVCSEALAYFISLTSESHREAWTSLLLLLLTRTLRLPDDKFKPHASCYYHHLCEMMQFDLIPELRAALRRFFLRIGSVFHIAAPELGRAQPSNELGRSRAVKRLHGQHLQASAVIRRTVQECRMTVCVTVPYFSLPVLNHCRQSLPYERKQHCDPAGLNQQVYVMDASHDVIIKKQVKWEKYRNTNVLYNPGISSLNPSSI</sequence>
<dbReference type="InterPro" id="IPR046455">
    <property type="entry name" value="Sec7/BIG1-like_C"/>
</dbReference>
<reference evidence="10 11" key="1">
    <citation type="submission" date="2022-01" db="EMBL/GenBank/DDBJ databases">
        <title>A high-quality chromosome-level genome assembly of rohu carp, Labeo rohita.</title>
        <authorList>
            <person name="Arick M.A. II"/>
            <person name="Hsu C.-Y."/>
            <person name="Magbanua Z."/>
            <person name="Pechanova O."/>
            <person name="Grover C."/>
            <person name="Miller E."/>
            <person name="Thrash A."/>
            <person name="Ezzel L."/>
            <person name="Alam S."/>
            <person name="Benzie J."/>
            <person name="Hamilton M."/>
            <person name="Karsi A."/>
            <person name="Lawrence M.L."/>
            <person name="Peterson D.G."/>
        </authorList>
    </citation>
    <scope>NUCLEOTIDE SEQUENCE [LARGE SCALE GENOMIC DNA]</scope>
    <source>
        <strain evidence="11">BAU-BD-2019</strain>
        <tissue evidence="10">Blood</tissue>
    </source>
</reference>
<dbReference type="SUPFAM" id="SSF48425">
    <property type="entry name" value="Sec7 domain"/>
    <property type="match status" value="1"/>
</dbReference>
<dbReference type="InterPro" id="IPR032691">
    <property type="entry name" value="Mon2/Sec7/BIG1-like_HUS"/>
</dbReference>
<dbReference type="Pfam" id="PF12783">
    <property type="entry name" value="Sec7-like_HUS"/>
    <property type="match status" value="1"/>
</dbReference>
<evidence type="ECO:0000256" key="4">
    <source>
        <dbReference type="ARBA" id="ARBA00022448"/>
    </source>
</evidence>
<evidence type="ECO:0000256" key="6">
    <source>
        <dbReference type="ARBA" id="ARBA00022927"/>
    </source>
</evidence>
<keyword evidence="5" id="KW-0963">Cytoplasm</keyword>
<dbReference type="InterPro" id="IPR000904">
    <property type="entry name" value="Sec7_dom"/>
</dbReference>
<feature type="compositionally biased region" description="Low complexity" evidence="8">
    <location>
        <begin position="284"/>
        <end position="294"/>
    </location>
</feature>
<name>A0ABQ8LGL3_LABRO</name>
<evidence type="ECO:0000259" key="9">
    <source>
        <dbReference type="PROSITE" id="PS50190"/>
    </source>
</evidence>
<feature type="compositionally biased region" description="Low complexity" evidence="8">
    <location>
        <begin position="597"/>
        <end position="606"/>
    </location>
</feature>